<dbReference type="PROSITE" id="PS51257">
    <property type="entry name" value="PROKAR_LIPOPROTEIN"/>
    <property type="match status" value="1"/>
</dbReference>
<evidence type="ECO:0008006" key="3">
    <source>
        <dbReference type="Google" id="ProtNLM"/>
    </source>
</evidence>
<name>A0A1D7QK23_9SPHI</name>
<protein>
    <recommendedName>
        <fullName evidence="3">Lipoprotein</fullName>
    </recommendedName>
</protein>
<dbReference type="EMBL" id="CP017141">
    <property type="protein sequence ID" value="AOM78963.1"/>
    <property type="molecule type" value="Genomic_DNA"/>
</dbReference>
<dbReference type="OrthoDB" id="886332at2"/>
<organism evidence="1 2">
    <name type="scientific">Pedobacter steynii</name>
    <dbReference type="NCBI Taxonomy" id="430522"/>
    <lineage>
        <taxon>Bacteria</taxon>
        <taxon>Pseudomonadati</taxon>
        <taxon>Bacteroidota</taxon>
        <taxon>Sphingobacteriia</taxon>
        <taxon>Sphingobacteriales</taxon>
        <taxon>Sphingobacteriaceae</taxon>
        <taxon>Pedobacter</taxon>
    </lineage>
</organism>
<dbReference type="Proteomes" id="UP000094313">
    <property type="component" value="Chromosome"/>
</dbReference>
<evidence type="ECO:0000313" key="2">
    <source>
        <dbReference type="Proteomes" id="UP000094313"/>
    </source>
</evidence>
<gene>
    <name evidence="1" type="ORF">BFS30_18390</name>
</gene>
<dbReference type="KEGG" id="psty:BFS30_18390"/>
<keyword evidence="2" id="KW-1185">Reference proteome</keyword>
<dbReference type="RefSeq" id="WP_069380627.1">
    <property type="nucleotide sequence ID" value="NZ_CP017141.1"/>
</dbReference>
<evidence type="ECO:0000313" key="1">
    <source>
        <dbReference type="EMBL" id="AOM78963.1"/>
    </source>
</evidence>
<proteinExistence type="predicted"/>
<reference evidence="1 2" key="1">
    <citation type="submission" date="2016-08" db="EMBL/GenBank/DDBJ databases">
        <authorList>
            <person name="Seilhamer J.J."/>
        </authorList>
    </citation>
    <scope>NUCLEOTIDE SEQUENCE [LARGE SCALE GENOMIC DNA]</scope>
    <source>
        <strain evidence="1 2">DX4</strain>
    </source>
</reference>
<accession>A0A1D7QK23</accession>
<dbReference type="AlphaFoldDB" id="A0A1D7QK23"/>
<sequence>MKNRYTCILLFLGFLAACNGNKGTDAAKSSGADAAGFKVLKPFSDSVKVDTFKVVLNGESPKDMVMSFNIIAHNGIKIYQKDFKATDLIKNYESTLDLNKESKQKEFIQQEFKSFFEDENFLEPAVTENESPDANTPDKNFFKELKLSGLNGFKYRLSNEQKVYIAWSAREQKVLPYYSCCK</sequence>